<dbReference type="PRINTS" id="PR00455">
    <property type="entry name" value="HTHTETR"/>
</dbReference>
<gene>
    <name evidence="7" type="ORF">ABFZ84_12580</name>
</gene>
<feature type="domain" description="HTH tetR-type" evidence="6">
    <location>
        <begin position="58"/>
        <end position="118"/>
    </location>
</feature>
<dbReference type="InterPro" id="IPR001647">
    <property type="entry name" value="HTH_TetR"/>
</dbReference>
<dbReference type="SUPFAM" id="SSF46689">
    <property type="entry name" value="Homeodomain-like"/>
    <property type="match status" value="1"/>
</dbReference>
<dbReference type="Proteomes" id="UP001560685">
    <property type="component" value="Unassembled WGS sequence"/>
</dbReference>
<evidence type="ECO:0000256" key="4">
    <source>
        <dbReference type="PROSITE-ProRule" id="PRU00335"/>
    </source>
</evidence>
<evidence type="ECO:0000259" key="6">
    <source>
        <dbReference type="PROSITE" id="PS50977"/>
    </source>
</evidence>
<evidence type="ECO:0000256" key="1">
    <source>
        <dbReference type="ARBA" id="ARBA00023015"/>
    </source>
</evidence>
<proteinExistence type="predicted"/>
<keyword evidence="1" id="KW-0805">Transcription regulation</keyword>
<reference evidence="7 8" key="1">
    <citation type="submission" date="2024-05" db="EMBL/GenBank/DDBJ databases">
        <title>Three bacterial strains, DH-69, EH-24, and ECK-19 isolated from coastal sediments.</title>
        <authorList>
            <person name="Ye Y.-Q."/>
            <person name="Du Z.-J."/>
        </authorList>
    </citation>
    <scope>NUCLEOTIDE SEQUENCE [LARGE SCALE GENOMIC DNA]</scope>
    <source>
        <strain evidence="7 8">ECK-19</strain>
    </source>
</reference>
<dbReference type="InterPro" id="IPR009057">
    <property type="entry name" value="Homeodomain-like_sf"/>
</dbReference>
<accession>A0ABV3Z745</accession>
<dbReference type="EMBL" id="JBEHZE010000001">
    <property type="protein sequence ID" value="MEX6634383.1"/>
    <property type="molecule type" value="Genomic_DNA"/>
</dbReference>
<comment type="caution">
    <text evidence="7">The sequence shown here is derived from an EMBL/GenBank/DDBJ whole genome shotgun (WGS) entry which is preliminary data.</text>
</comment>
<dbReference type="PROSITE" id="PS50977">
    <property type="entry name" value="HTH_TETR_2"/>
    <property type="match status" value="1"/>
</dbReference>
<dbReference type="InterPro" id="IPR023772">
    <property type="entry name" value="DNA-bd_HTH_TetR-type_CS"/>
</dbReference>
<dbReference type="PROSITE" id="PS01081">
    <property type="entry name" value="HTH_TETR_1"/>
    <property type="match status" value="1"/>
</dbReference>
<protein>
    <submittedName>
        <fullName evidence="7">TetR/AcrR family transcriptional regulator</fullName>
    </submittedName>
</protein>
<evidence type="ECO:0000313" key="8">
    <source>
        <dbReference type="Proteomes" id="UP001560685"/>
    </source>
</evidence>
<dbReference type="PANTHER" id="PTHR30055:SF234">
    <property type="entry name" value="HTH-TYPE TRANSCRIPTIONAL REGULATOR BETI"/>
    <property type="match status" value="1"/>
</dbReference>
<sequence length="245" mass="27673">MTSSTQGNENSSKKSLNSQQFSASEKDKALVTILDHLDFLRGGRPSPQVIDAKSERTQRTVERIIDAARIVFTEHGFGGLSLRKVADDAEIAVGNLTYHFPNKQTLVETMLRETLAEYIRENLDQFHAGRDSPVDILMNIIRFNGLHAKKHYRFFFQAWGYAASNEQARATVRELYRPIGRFIFHLVRAANPSLNKTEARRAALQVFSLEEGYKLFIGVGPNDEGATEMAKEDVEHLVRHIIGIT</sequence>
<dbReference type="Pfam" id="PF00440">
    <property type="entry name" value="TetR_N"/>
    <property type="match status" value="1"/>
</dbReference>
<organism evidence="7 8">
    <name type="scientific">Hyphococcus lacteus</name>
    <dbReference type="NCBI Taxonomy" id="3143536"/>
    <lineage>
        <taxon>Bacteria</taxon>
        <taxon>Pseudomonadati</taxon>
        <taxon>Pseudomonadota</taxon>
        <taxon>Alphaproteobacteria</taxon>
        <taxon>Parvularculales</taxon>
        <taxon>Parvularculaceae</taxon>
        <taxon>Hyphococcus</taxon>
    </lineage>
</organism>
<evidence type="ECO:0000256" key="2">
    <source>
        <dbReference type="ARBA" id="ARBA00023125"/>
    </source>
</evidence>
<keyword evidence="3" id="KW-0804">Transcription</keyword>
<name>A0ABV3Z745_9PROT</name>
<dbReference type="Gene3D" id="1.10.357.10">
    <property type="entry name" value="Tetracycline Repressor, domain 2"/>
    <property type="match status" value="1"/>
</dbReference>
<keyword evidence="8" id="KW-1185">Reference proteome</keyword>
<dbReference type="PANTHER" id="PTHR30055">
    <property type="entry name" value="HTH-TYPE TRANSCRIPTIONAL REGULATOR RUTR"/>
    <property type="match status" value="1"/>
</dbReference>
<dbReference type="RefSeq" id="WP_369314368.1">
    <property type="nucleotide sequence ID" value="NZ_JBEHZE010000001.1"/>
</dbReference>
<keyword evidence="2 4" id="KW-0238">DNA-binding</keyword>
<feature type="DNA-binding region" description="H-T-H motif" evidence="4">
    <location>
        <begin position="81"/>
        <end position="100"/>
    </location>
</feature>
<evidence type="ECO:0000256" key="5">
    <source>
        <dbReference type="SAM" id="MobiDB-lite"/>
    </source>
</evidence>
<evidence type="ECO:0000256" key="3">
    <source>
        <dbReference type="ARBA" id="ARBA00023163"/>
    </source>
</evidence>
<dbReference type="InterPro" id="IPR050109">
    <property type="entry name" value="HTH-type_TetR-like_transc_reg"/>
</dbReference>
<feature type="region of interest" description="Disordered" evidence="5">
    <location>
        <begin position="1"/>
        <end position="20"/>
    </location>
</feature>
<evidence type="ECO:0000313" key="7">
    <source>
        <dbReference type="EMBL" id="MEX6634383.1"/>
    </source>
</evidence>